<sequence length="499" mass="53450">MIKKKLIGFMVLGALTGVGMFNNVPASAKSTAHIVYNRALNGSGDSRNVNLTAKNGIYSKPGILKGARVIVSKSKARTLKESNRDNNNFRAYRVIKTSQGTYYYKVVSFDSRYRGWIYGGKSRTGFYGGVTPFTTIKNVSTKSPLIADGKTTYRMPNSLAGNTDNTFFFQEPRYTQYKVGRKADANHKVITSLTKYKDASFTLVRAIQTTRAGDVWYQIAASNQDINGAWIPGNQISSADAVSDSANSGTTGSSTSTTTTTSTSTSNAAASSAALQVATTAGRTDYFNGNSLNESYSSHSDLQTAYSQGYNAAKSDGAKARTDAIADVKNGSALNKSYSSDLGVQRVYESMYNNLETARNQGVQDAKNGKINNVSYSLDADLQAAYQTGFNSVAAGNNIYQLNISFTVDGVDQSGAFWNELDGTQKQALVDAAVADKLPQTATQVTAADVQKVLTDAKITTVTFNGKTIKFSNADPVTLTPSSSVVQVPVVAHYVTVTQ</sequence>
<keyword evidence="2" id="KW-0732">Signal</keyword>
<dbReference type="EMBL" id="AZFZ01000031">
    <property type="protein sequence ID" value="KRM43667.1"/>
    <property type="molecule type" value="Genomic_DNA"/>
</dbReference>
<feature type="chain" id="PRO_5006414028" description="S-layer protein" evidence="2">
    <location>
        <begin position="29"/>
        <end position="499"/>
    </location>
</feature>
<name>A0A0R1YXL8_9LACO</name>
<dbReference type="Proteomes" id="UP000051010">
    <property type="component" value="Unassembled WGS sequence"/>
</dbReference>
<accession>A0A0R1YXL8</accession>
<organism evidence="3 4">
    <name type="scientific">Lentilactobacillus parafarraginis DSM 18390 = JCM 14109</name>
    <dbReference type="NCBI Taxonomy" id="1423786"/>
    <lineage>
        <taxon>Bacteria</taxon>
        <taxon>Bacillati</taxon>
        <taxon>Bacillota</taxon>
        <taxon>Bacilli</taxon>
        <taxon>Lactobacillales</taxon>
        <taxon>Lactobacillaceae</taxon>
        <taxon>Lentilactobacillus</taxon>
    </lineage>
</organism>
<proteinExistence type="predicted"/>
<protein>
    <recommendedName>
        <fullName evidence="5">S-layer protein</fullName>
    </recommendedName>
</protein>
<evidence type="ECO:0000313" key="3">
    <source>
        <dbReference type="EMBL" id="KRM43667.1"/>
    </source>
</evidence>
<evidence type="ECO:0000313" key="4">
    <source>
        <dbReference type="Proteomes" id="UP000051010"/>
    </source>
</evidence>
<gene>
    <name evidence="3" type="ORF">FD47_GL001469</name>
</gene>
<dbReference type="AlphaFoldDB" id="A0A0R1YXL8"/>
<comment type="caution">
    <text evidence="3">The sequence shown here is derived from an EMBL/GenBank/DDBJ whole genome shotgun (WGS) entry which is preliminary data.</text>
</comment>
<evidence type="ECO:0008006" key="5">
    <source>
        <dbReference type="Google" id="ProtNLM"/>
    </source>
</evidence>
<evidence type="ECO:0000256" key="2">
    <source>
        <dbReference type="SAM" id="SignalP"/>
    </source>
</evidence>
<feature type="signal peptide" evidence="2">
    <location>
        <begin position="1"/>
        <end position="28"/>
    </location>
</feature>
<dbReference type="PATRIC" id="fig|1423786.4.peg.1572"/>
<dbReference type="RefSeq" id="WP_056980487.1">
    <property type="nucleotide sequence ID" value="NZ_AZFZ01000031.1"/>
</dbReference>
<evidence type="ECO:0000256" key="1">
    <source>
        <dbReference type="SAM" id="MobiDB-lite"/>
    </source>
</evidence>
<feature type="region of interest" description="Disordered" evidence="1">
    <location>
        <begin position="240"/>
        <end position="269"/>
    </location>
</feature>
<reference evidence="3 4" key="1">
    <citation type="journal article" date="2015" name="Genome Announc.">
        <title>Expanding the biotechnology potential of lactobacilli through comparative genomics of 213 strains and associated genera.</title>
        <authorList>
            <person name="Sun Z."/>
            <person name="Harris H.M."/>
            <person name="McCann A."/>
            <person name="Guo C."/>
            <person name="Argimon S."/>
            <person name="Zhang W."/>
            <person name="Yang X."/>
            <person name="Jeffery I.B."/>
            <person name="Cooney J.C."/>
            <person name="Kagawa T.F."/>
            <person name="Liu W."/>
            <person name="Song Y."/>
            <person name="Salvetti E."/>
            <person name="Wrobel A."/>
            <person name="Rasinkangas P."/>
            <person name="Parkhill J."/>
            <person name="Rea M.C."/>
            <person name="O'Sullivan O."/>
            <person name="Ritari J."/>
            <person name="Douillard F.P."/>
            <person name="Paul Ross R."/>
            <person name="Yang R."/>
            <person name="Briner A.E."/>
            <person name="Felis G.E."/>
            <person name="de Vos W.M."/>
            <person name="Barrangou R."/>
            <person name="Klaenhammer T.R."/>
            <person name="Caufield P.W."/>
            <person name="Cui Y."/>
            <person name="Zhang H."/>
            <person name="O'Toole P.W."/>
        </authorList>
    </citation>
    <scope>NUCLEOTIDE SEQUENCE [LARGE SCALE GENOMIC DNA]</scope>
    <source>
        <strain evidence="3 4">DSM 18390</strain>
    </source>
</reference>